<name>A0A8J6U816_9FLAO</name>
<dbReference type="Proteomes" id="UP000621516">
    <property type="component" value="Unassembled WGS sequence"/>
</dbReference>
<dbReference type="RefSeq" id="WP_188222697.1">
    <property type="nucleotide sequence ID" value="NZ_JACVXD010000002.1"/>
</dbReference>
<keyword evidence="2" id="KW-1185">Reference proteome</keyword>
<dbReference type="SUPFAM" id="SSF55486">
    <property type="entry name" value="Metalloproteases ('zincins'), catalytic domain"/>
    <property type="match status" value="1"/>
</dbReference>
<comment type="caution">
    <text evidence="1">The sequence shown here is derived from an EMBL/GenBank/DDBJ whole genome shotgun (WGS) entry which is preliminary data.</text>
</comment>
<protein>
    <submittedName>
        <fullName evidence="1">Uncharacterized protein</fullName>
    </submittedName>
</protein>
<proteinExistence type="predicted"/>
<dbReference type="EMBL" id="JACVXD010000002">
    <property type="protein sequence ID" value="MBD0823391.1"/>
    <property type="molecule type" value="Genomic_DNA"/>
</dbReference>
<evidence type="ECO:0000313" key="1">
    <source>
        <dbReference type="EMBL" id="MBD0823391.1"/>
    </source>
</evidence>
<organism evidence="1 2">
    <name type="scientific">Aestuariibaculum marinum</name>
    <dbReference type="NCBI Taxonomy" id="2683592"/>
    <lineage>
        <taxon>Bacteria</taxon>
        <taxon>Pseudomonadati</taxon>
        <taxon>Bacteroidota</taxon>
        <taxon>Flavobacteriia</taxon>
        <taxon>Flavobacteriales</taxon>
        <taxon>Flavobacteriaceae</taxon>
    </lineage>
</organism>
<dbReference type="AlphaFoldDB" id="A0A8J6U816"/>
<reference evidence="1 2" key="1">
    <citation type="journal article" date="2018" name="J. Microbiol.">
        <title>Aestuariibaculum marinum sp. nov., a marine bacterium isolated from seawater in South Korea.</title>
        <authorList>
            <person name="Choi J."/>
            <person name="Lee D."/>
            <person name="Jang J.H."/>
            <person name="Cha S."/>
            <person name="Seo T."/>
        </authorList>
    </citation>
    <scope>NUCLEOTIDE SEQUENCE [LARGE SCALE GENOMIC DNA]</scope>
    <source>
        <strain evidence="1 2">IP7</strain>
    </source>
</reference>
<sequence>MKLIIRTFIYCLFCVSCSKTDIELTTYSFETDENVTFMFQDDENIEYLTSADRIYEISQLIRVKPIDNYTIEIANFAPFDFEDITITTTVAGIETPIKLLQIDKIKAHAVHVISYPFTNGTSKFLNIDNKEVNLSQYRETGISPNDVTFDFTGEGEIFDKLKDLEKLKWTVKYHDFDPDNNPDNNWAEDMSALDVRRYTGLMINLGVVFASDTFKDAFLKEHIVGNDGTTVLTLQEKETIYQNLLNKPRFNCGRSVNVSGLGGGATFGVANHVLRDYITKETGFVTAHEIGHMIGYNHNSNMTYPHKIDDKNTGFSTVTSRIMNVFFENDWYPVTLENYYTPTDF</sequence>
<evidence type="ECO:0000313" key="2">
    <source>
        <dbReference type="Proteomes" id="UP000621516"/>
    </source>
</evidence>
<gene>
    <name evidence="1" type="ORF">ICJ85_05100</name>
</gene>
<accession>A0A8J6U816</accession>